<dbReference type="Gene3D" id="1.10.1760.20">
    <property type="match status" value="1"/>
</dbReference>
<keyword evidence="1" id="KW-0812">Transmembrane</keyword>
<dbReference type="GO" id="GO:0022857">
    <property type="term" value="F:transmembrane transporter activity"/>
    <property type="evidence" value="ECO:0007669"/>
    <property type="project" value="InterPro"/>
</dbReference>
<feature type="transmembrane region" description="Helical" evidence="1">
    <location>
        <begin position="61"/>
        <end position="85"/>
    </location>
</feature>
<evidence type="ECO:0000313" key="2">
    <source>
        <dbReference type="EMBL" id="SHL22798.1"/>
    </source>
</evidence>
<name>A0A1M6YX12_9FIRM</name>
<sequence>MRTKTGVNIQKLTQLAILTAIILLMAFTPIGYIKTFGLEITLIVIPVTVGAIVLGPAAGAFLGGVFGITSFIQCFGLSPFGAALLNINPSATFIVCLIPRLLMGWLTGLIFRALRKGGLKETAYPVASLCGPLMNTLFFMTALLAFFYRSDYIQGIAESLGGGNVIQFVIAFVGINGLVEAITCFLIGTAIARALDAFVKRTARESRV</sequence>
<reference evidence="2 3" key="1">
    <citation type="submission" date="2016-11" db="EMBL/GenBank/DDBJ databases">
        <authorList>
            <person name="Jaros S."/>
            <person name="Januszkiewicz K."/>
            <person name="Wedrychowicz H."/>
        </authorList>
    </citation>
    <scope>NUCLEOTIDE SEQUENCE [LARGE SCALE GENOMIC DNA]</scope>
    <source>
        <strain evidence="2 3">DSM 15929</strain>
    </source>
</reference>
<keyword evidence="1" id="KW-0472">Membrane</keyword>
<protein>
    <submittedName>
        <fullName evidence="2">Uncharacterized membrane protein</fullName>
    </submittedName>
</protein>
<keyword evidence="3" id="KW-1185">Reference proteome</keyword>
<dbReference type="EMBL" id="FRAC01000027">
    <property type="protein sequence ID" value="SHL22798.1"/>
    <property type="molecule type" value="Genomic_DNA"/>
</dbReference>
<dbReference type="OrthoDB" id="9813540at2"/>
<proteinExistence type="predicted"/>
<dbReference type="STRING" id="1121322.SAMN02745136_04407"/>
<evidence type="ECO:0000313" key="3">
    <source>
        <dbReference type="Proteomes" id="UP000184386"/>
    </source>
</evidence>
<evidence type="ECO:0000256" key="1">
    <source>
        <dbReference type="SAM" id="Phobius"/>
    </source>
</evidence>
<accession>A0A1M6YX12</accession>
<organism evidence="2 3">
    <name type="scientific">Anaerocolumna jejuensis DSM 15929</name>
    <dbReference type="NCBI Taxonomy" id="1121322"/>
    <lineage>
        <taxon>Bacteria</taxon>
        <taxon>Bacillati</taxon>
        <taxon>Bacillota</taxon>
        <taxon>Clostridia</taxon>
        <taxon>Lachnospirales</taxon>
        <taxon>Lachnospiraceae</taxon>
        <taxon>Anaerocolumna</taxon>
    </lineage>
</organism>
<dbReference type="AlphaFoldDB" id="A0A1M6YX12"/>
<feature type="transmembrane region" description="Helical" evidence="1">
    <location>
        <begin position="126"/>
        <end position="148"/>
    </location>
</feature>
<feature type="transmembrane region" description="Helical" evidence="1">
    <location>
        <begin position="168"/>
        <end position="192"/>
    </location>
</feature>
<feature type="transmembrane region" description="Helical" evidence="1">
    <location>
        <begin position="12"/>
        <end position="30"/>
    </location>
</feature>
<gene>
    <name evidence="2" type="ORF">SAMN02745136_04407</name>
</gene>
<feature type="transmembrane region" description="Helical" evidence="1">
    <location>
        <begin position="36"/>
        <end position="54"/>
    </location>
</feature>
<dbReference type="RefSeq" id="WP_073279190.1">
    <property type="nucleotide sequence ID" value="NZ_FRAC01000027.1"/>
</dbReference>
<dbReference type="InterPro" id="IPR024529">
    <property type="entry name" value="ECF_trnsprt_substrate-spec"/>
</dbReference>
<keyword evidence="1" id="KW-1133">Transmembrane helix</keyword>
<dbReference type="Pfam" id="PF12822">
    <property type="entry name" value="ECF_trnsprt"/>
    <property type="match status" value="1"/>
</dbReference>
<dbReference type="Proteomes" id="UP000184386">
    <property type="component" value="Unassembled WGS sequence"/>
</dbReference>
<feature type="transmembrane region" description="Helical" evidence="1">
    <location>
        <begin position="91"/>
        <end position="114"/>
    </location>
</feature>